<name>A0ACC0QBR8_9HYPO</name>
<sequence>MKTLNLVGASIDDLQAALSSGSLTSVELVALYLRRVARYDCHGLALNSIPVLNQHVFDEAAASDDRRANEQPVGRLEGIPYTVKDSYKVKGMTVASGSPAFKDLIANEDAFTISAIRAQGGVLIGRTNMPPMAYGGMQRGIYGRAESPYNPACLAAAWASGSSNGSAVSTAASMAAFGMAEETVSSGRSPASNNALLAYTPSRGWLSIRGNWPLYPTCDVVVPHTRTMDDLLRLLEVITAKDSSTEGDFWRHQPFIKLAEPWGPLGPTAGLFRSISEAVSLKGRRIAVPSMYIGGPAPHGATPVFTSDDVMQLWQHAQRELEALGAEIVAVSDFPAVTGYENPSSLPEGSARLPDDWNWYERGPIVAHGWESFLRDNADPKLSSLSCVDEFNIFPHSMRTPVELKHVPASNSIHWGKLFSYTRETPMFETKNLETAVNALEAMRKQLVDDYLDEYKCDFFVFPCQGDVAAADSDIDPDAAAHAWENGVWYSHGNRALRHLGIPSVTVPMGIMAKKQMPVGLTFAGRAYDDADLLRWANAFEKRTRLRIEPPHTPALDSDVIQLKAAPAALIRQARPLLNVETYEVSPNGANNLLLKIQGTLQVNEDVQGAVNPVVEVMVNGEDIPSEQIHITSRSNMASFECDRGTPRCRRCIAAGAECMAVNRQTAAEIPRSLLQHLEQQLEELQRTKSLPDVASVGADGNRSRGDLDQSHARALEMATLSITAHMTPDLFDSDVRIQHRAKLFYPSERPPLKIPVRGLYFHDQTRSAGRAYASQFSHFKATNIPIHVARRLFKKYMDEVLPRFPCFMEEDLDNYFESFYGHGTLGQQQTTMPSFIVPMILAISSLTSNSHDFPKVAALSESLHADALENAQLLKTSSVASLQCLVLLIQLGLLLPHTANCWFITGEAMRMAVGLGLHQEPDPAIIPDPAHAELRRRIFWTIYQLDRIVGIAAGCPVALSDAHISVHLPYNGGDPHTTPEWFGLQRSHDFREAQFLIHTRIRIIQSQIHGVQFFDQPFPNHFEDYDSWVQSMIDLIKSLVNQGATDGLARSRLESAAYQCEVLLHRPCSRNMAVSASSLIAAATASIHLITSHIQAVRSGGFIMAFELTNSAFQAGMVLLYVVRNHAAELEGTPILVSGYEALDALIQLLDALSIRWPAVADTAHYIRELVDTCRRNQIGQDGSDYDMSVLEELDCLVTQRRVHTIRHRNIPFPPHAKPGPQSDTASQTSCGFLDDDEWWRAFINDDVEMDGSPSMRHEALVDFALPEARVTRPEPQNPDTSASTPVAELDKILGALPSCSFCRDRRIKCHQQLPACRECLRVSRECMIFDPVQGRNVSMRRIGFLVDKIKQLSQEALSENHSENPRQTLLDSTILVPLDEWKLKSTSAVPSEHTSTIFFGRWSSLGCLRSFLRQKEAYVLPKDVHRANCFSPYLVQGSSSLPAAPPPMSMAISLFQLFARSANVFYPILQPAKLDEILAQFYANDDRCLQSDTREFFFLVLAVSSRIGQVGQANPSSQADGYFRSAVSEMSTSCNHASRAENIALLQRTLLICLYLLLSPGSGDVWRHLGFAIRHFFDLAHRPSMEEDQFHDILCTLTRTLYCLESQLSIAFARPSLLNIGDALRQELANRTTDNLEEQISIFSYLISLQMLQIHSALLQHNSQSVKGAASICRSPAEEAREYCRGLDEWLVRWKEFVETVPDDDDDGVSRSELSAWGQFHYHLAVFRASLLWPTPGGRTTMLCRAVADTGLELFRHQRLFARLYSGGHNGRLPPLVFPLSWTMGHAVLGLGLSAISGDLTYEDEAERASSLGRCSVLLAVLEVDPDYLLAGLSPILDNLREWL</sequence>
<reference evidence="1" key="1">
    <citation type="submission" date="2022-06" db="EMBL/GenBank/DDBJ databases">
        <title>Fusarium solani species complex genomes reveal bases of compartmentalisation and animal pathogenesis.</title>
        <authorList>
            <person name="Tsai I.J."/>
        </authorList>
    </citation>
    <scope>NUCLEOTIDE SEQUENCE</scope>
    <source>
        <strain evidence="1">Fu6.1</strain>
    </source>
</reference>
<organism evidence="1 2">
    <name type="scientific">Fusarium keratoplasticum</name>
    <dbReference type="NCBI Taxonomy" id="1328300"/>
    <lineage>
        <taxon>Eukaryota</taxon>
        <taxon>Fungi</taxon>
        <taxon>Dikarya</taxon>
        <taxon>Ascomycota</taxon>
        <taxon>Pezizomycotina</taxon>
        <taxon>Sordariomycetes</taxon>
        <taxon>Hypocreomycetidae</taxon>
        <taxon>Hypocreales</taxon>
        <taxon>Nectriaceae</taxon>
        <taxon>Fusarium</taxon>
        <taxon>Fusarium solani species complex</taxon>
    </lineage>
</organism>
<protein>
    <submittedName>
        <fullName evidence="1">Zn(2)-C6 fungal-type domain-containing protein</fullName>
    </submittedName>
</protein>
<gene>
    <name evidence="1" type="ORF">NCS57_01487800</name>
</gene>
<dbReference type="Proteomes" id="UP001065298">
    <property type="component" value="Chromosome 15"/>
</dbReference>
<evidence type="ECO:0000313" key="1">
    <source>
        <dbReference type="EMBL" id="KAI8648199.1"/>
    </source>
</evidence>
<evidence type="ECO:0000313" key="2">
    <source>
        <dbReference type="Proteomes" id="UP001065298"/>
    </source>
</evidence>
<proteinExistence type="predicted"/>
<accession>A0ACC0QBR8</accession>
<comment type="caution">
    <text evidence="1">The sequence shown here is derived from an EMBL/GenBank/DDBJ whole genome shotgun (WGS) entry which is preliminary data.</text>
</comment>
<dbReference type="EMBL" id="CM046517">
    <property type="protein sequence ID" value="KAI8648199.1"/>
    <property type="molecule type" value="Genomic_DNA"/>
</dbReference>
<keyword evidence="2" id="KW-1185">Reference proteome</keyword>